<keyword evidence="1" id="KW-0812">Transmembrane</keyword>
<dbReference type="EMBL" id="DTHB01000027">
    <property type="protein sequence ID" value="HGB14302.1"/>
    <property type="molecule type" value="Genomic_DNA"/>
</dbReference>
<gene>
    <name evidence="2" type="ORF">ENV62_03560</name>
</gene>
<feature type="transmembrane region" description="Helical" evidence="1">
    <location>
        <begin position="20"/>
        <end position="41"/>
    </location>
</feature>
<comment type="caution">
    <text evidence="2">The sequence shown here is derived from an EMBL/GenBank/DDBJ whole genome shotgun (WGS) entry which is preliminary data.</text>
</comment>
<keyword evidence="1" id="KW-0472">Membrane</keyword>
<sequence>MKDRFTKVKQFIRAEEGASAVEYGLLVAGIAVAVMVAIYTIGTNLNTKFTNVANKLNE</sequence>
<reference evidence="2" key="1">
    <citation type="journal article" date="2020" name="mSystems">
        <title>Genome- and Community-Level Interaction Insights into Carbon Utilization and Element Cycling Functions of Hydrothermarchaeota in Hydrothermal Sediment.</title>
        <authorList>
            <person name="Zhou Z."/>
            <person name="Liu Y."/>
            <person name="Xu W."/>
            <person name="Pan J."/>
            <person name="Luo Z.H."/>
            <person name="Li M."/>
        </authorList>
    </citation>
    <scope>NUCLEOTIDE SEQUENCE [LARGE SCALE GENOMIC DNA]</scope>
    <source>
        <strain evidence="2">SpSt-776</strain>
    </source>
</reference>
<keyword evidence="1" id="KW-1133">Transmembrane helix</keyword>
<dbReference type="InterPro" id="IPR007047">
    <property type="entry name" value="Flp_Fap"/>
</dbReference>
<proteinExistence type="predicted"/>
<organism evidence="2">
    <name type="scientific">Desulfobacca acetoxidans</name>
    <dbReference type="NCBI Taxonomy" id="60893"/>
    <lineage>
        <taxon>Bacteria</taxon>
        <taxon>Pseudomonadati</taxon>
        <taxon>Thermodesulfobacteriota</taxon>
        <taxon>Desulfobaccia</taxon>
        <taxon>Desulfobaccales</taxon>
        <taxon>Desulfobaccaceae</taxon>
        <taxon>Desulfobacca</taxon>
    </lineage>
</organism>
<protein>
    <submittedName>
        <fullName evidence="2">Flp family type IVb pilin</fullName>
    </submittedName>
</protein>
<name>A0A7C3SIA7_9BACT</name>
<accession>A0A7C3SIA7</accession>
<evidence type="ECO:0000256" key="1">
    <source>
        <dbReference type="SAM" id="Phobius"/>
    </source>
</evidence>
<evidence type="ECO:0000313" key="2">
    <source>
        <dbReference type="EMBL" id="HGB14302.1"/>
    </source>
</evidence>
<dbReference type="Pfam" id="PF04964">
    <property type="entry name" value="Flp_Fap"/>
    <property type="match status" value="1"/>
</dbReference>
<dbReference type="AlphaFoldDB" id="A0A7C3SIA7"/>